<evidence type="ECO:0000256" key="8">
    <source>
        <dbReference type="ARBA" id="ARBA00023136"/>
    </source>
</evidence>
<evidence type="ECO:0000256" key="4">
    <source>
        <dbReference type="ARBA" id="ARBA00022500"/>
    </source>
</evidence>
<evidence type="ECO:0000256" key="2">
    <source>
        <dbReference type="ARBA" id="ARBA00022475"/>
    </source>
</evidence>
<dbReference type="OrthoDB" id="9806477at2"/>
<accession>A0A318JEP0</accession>
<protein>
    <submittedName>
        <fullName evidence="14">Methyl-accepting chemotaxis sensory transducer with Pas/Pac sensor</fullName>
    </submittedName>
</protein>
<gene>
    <name evidence="14" type="ORF">DFR38_10785</name>
</gene>
<evidence type="ECO:0000313" key="15">
    <source>
        <dbReference type="Proteomes" id="UP000248395"/>
    </source>
</evidence>
<dbReference type="AlphaFoldDB" id="A0A318JEP0"/>
<dbReference type="Gene3D" id="3.30.450.20">
    <property type="entry name" value="PAS domain"/>
    <property type="match status" value="1"/>
</dbReference>
<keyword evidence="3" id="KW-0488">Methylation</keyword>
<dbReference type="SUPFAM" id="SSF58104">
    <property type="entry name" value="Methyl-accepting chemotaxis protein (MCP) signaling domain"/>
    <property type="match status" value="1"/>
</dbReference>
<comment type="caution">
    <text evidence="14">The sequence shown here is derived from an EMBL/GenBank/DDBJ whole genome shotgun (WGS) entry which is preliminary data.</text>
</comment>
<evidence type="ECO:0000256" key="7">
    <source>
        <dbReference type="ARBA" id="ARBA00022989"/>
    </source>
</evidence>
<dbReference type="SMART" id="SM00091">
    <property type="entry name" value="PAS"/>
    <property type="match status" value="1"/>
</dbReference>
<evidence type="ECO:0000256" key="1">
    <source>
        <dbReference type="ARBA" id="ARBA00004429"/>
    </source>
</evidence>
<feature type="domain" description="Methyl-accepting transducer" evidence="12">
    <location>
        <begin position="259"/>
        <end position="495"/>
    </location>
</feature>
<proteinExistence type="predicted"/>
<dbReference type="InterPro" id="IPR035965">
    <property type="entry name" value="PAS-like_dom_sf"/>
</dbReference>
<dbReference type="PANTHER" id="PTHR32089">
    <property type="entry name" value="METHYL-ACCEPTING CHEMOTAXIS PROTEIN MCPB"/>
    <property type="match status" value="1"/>
</dbReference>
<dbReference type="Proteomes" id="UP000248395">
    <property type="component" value="Unassembled WGS sequence"/>
</dbReference>
<dbReference type="EMBL" id="QJKC01000007">
    <property type="protein sequence ID" value="PXX48300.1"/>
    <property type="molecule type" value="Genomic_DNA"/>
</dbReference>
<dbReference type="GO" id="GO:0007165">
    <property type="term" value="P:signal transduction"/>
    <property type="evidence" value="ECO:0007669"/>
    <property type="project" value="UniProtKB-KW"/>
</dbReference>
<keyword evidence="15" id="KW-1185">Reference proteome</keyword>
<feature type="transmembrane region" description="Helical" evidence="11">
    <location>
        <begin position="153"/>
        <end position="174"/>
    </location>
</feature>
<comment type="subcellular location">
    <subcellularLocation>
        <location evidence="1">Cell inner membrane</location>
        <topology evidence="1">Multi-pass membrane protein</topology>
    </subcellularLocation>
</comment>
<organism evidence="14 15">
    <name type="scientific">Aquitalea magnusonii</name>
    <dbReference type="NCBI Taxonomy" id="332411"/>
    <lineage>
        <taxon>Bacteria</taxon>
        <taxon>Pseudomonadati</taxon>
        <taxon>Pseudomonadota</taxon>
        <taxon>Betaproteobacteria</taxon>
        <taxon>Neisseriales</taxon>
        <taxon>Chromobacteriaceae</taxon>
        <taxon>Aquitalea</taxon>
    </lineage>
</organism>
<dbReference type="SMART" id="SM00086">
    <property type="entry name" value="PAC"/>
    <property type="match status" value="1"/>
</dbReference>
<keyword evidence="2" id="KW-1003">Cell membrane</keyword>
<evidence type="ECO:0000259" key="13">
    <source>
        <dbReference type="PROSITE" id="PS50112"/>
    </source>
</evidence>
<dbReference type="CDD" id="cd00130">
    <property type="entry name" value="PAS"/>
    <property type="match status" value="1"/>
</dbReference>
<dbReference type="Pfam" id="PF00015">
    <property type="entry name" value="MCPsignal"/>
    <property type="match status" value="1"/>
</dbReference>
<dbReference type="SMART" id="SM00283">
    <property type="entry name" value="MA"/>
    <property type="match status" value="1"/>
</dbReference>
<evidence type="ECO:0000256" key="9">
    <source>
        <dbReference type="ARBA" id="ARBA00023224"/>
    </source>
</evidence>
<dbReference type="InterPro" id="IPR004089">
    <property type="entry name" value="MCPsignal_dom"/>
</dbReference>
<evidence type="ECO:0000259" key="12">
    <source>
        <dbReference type="PROSITE" id="PS50111"/>
    </source>
</evidence>
<dbReference type="Gene3D" id="1.10.287.950">
    <property type="entry name" value="Methyl-accepting chemotaxis protein"/>
    <property type="match status" value="1"/>
</dbReference>
<dbReference type="InterPro" id="IPR001610">
    <property type="entry name" value="PAC"/>
</dbReference>
<keyword evidence="8 11" id="KW-0472">Membrane</keyword>
<sequence length="535" mass="58463">MKINLPVTTTELSVDPVNPIVTKTDVKGSITYANRAFIEISGFSEAELLGKNHNMVRHPDMPPAAFADLWDTVKTGKPWRGIVKNRAKNGDFYWVEAYVTPITEHGRIVGYMSVRSRPSRQDVDAAAALYRQVMDKQATLPSTLQRYARQRDVLKVAPALALFGSAVAVVSFFLPDSMQLLRETVGVGGSLLALGSGAWGWLRIRSALAVLDGRFQDLQEGRLDHAIQAHEGGLLGKVLASLEALRIHYRATIADVMRASHYTKQQAHGLLDDMHALQERSVEQRQGLNQISHNMESLSLAVQDVVRLAEHNQQDSQHTQQVAREGRQTMDAATTAAQRAVSVVSQSRGAMVELDEAMIRIRSMTTLIREIADQTNLLALNAAIEAARAGEMGRGFAVVADEVRKLAERTTKTTDSIGGIVEEIGKITHSAVSSMDATVEEVDEVNGQIRLSSGNLQGLIEAAEQSSQQAQQLAREMSSKSDSINVMAAALEQLNALSEQDLHTTQSIGDSASHLAETSVDLAQLTDTFSKWQQR</sequence>
<evidence type="ECO:0000256" key="5">
    <source>
        <dbReference type="ARBA" id="ARBA00022519"/>
    </source>
</evidence>
<feature type="domain" description="PAS" evidence="13">
    <location>
        <begin position="14"/>
        <end position="60"/>
    </location>
</feature>
<evidence type="ECO:0000256" key="10">
    <source>
        <dbReference type="PROSITE-ProRule" id="PRU00284"/>
    </source>
</evidence>
<dbReference type="GO" id="GO:0005886">
    <property type="term" value="C:plasma membrane"/>
    <property type="evidence" value="ECO:0007669"/>
    <property type="project" value="UniProtKB-SubCell"/>
</dbReference>
<dbReference type="Pfam" id="PF08447">
    <property type="entry name" value="PAS_3"/>
    <property type="match status" value="1"/>
</dbReference>
<dbReference type="FunFam" id="3.30.450.20:FF:000046">
    <property type="entry name" value="Aerotaxis sensor receptor"/>
    <property type="match status" value="1"/>
</dbReference>
<dbReference type="PANTHER" id="PTHR32089:SF112">
    <property type="entry name" value="LYSOZYME-LIKE PROTEIN-RELATED"/>
    <property type="match status" value="1"/>
</dbReference>
<dbReference type="InterPro" id="IPR013655">
    <property type="entry name" value="PAS_fold_3"/>
</dbReference>
<dbReference type="NCBIfam" id="TIGR00229">
    <property type="entry name" value="sensory_box"/>
    <property type="match status" value="1"/>
</dbReference>
<name>A0A318JEP0_9NEIS</name>
<evidence type="ECO:0000256" key="11">
    <source>
        <dbReference type="SAM" id="Phobius"/>
    </source>
</evidence>
<keyword evidence="7 11" id="KW-1133">Transmembrane helix</keyword>
<reference evidence="14 15" key="1">
    <citation type="submission" date="2018-05" db="EMBL/GenBank/DDBJ databases">
        <title>Genomic Encyclopedia of Type Strains, Phase IV (KMG-IV): sequencing the most valuable type-strain genomes for metagenomic binning, comparative biology and taxonomic classification.</title>
        <authorList>
            <person name="Goeker M."/>
        </authorList>
    </citation>
    <scope>NUCLEOTIDE SEQUENCE [LARGE SCALE GENOMIC DNA]</scope>
    <source>
        <strain evidence="14 15">DSM 25134</strain>
    </source>
</reference>
<evidence type="ECO:0000256" key="6">
    <source>
        <dbReference type="ARBA" id="ARBA00022692"/>
    </source>
</evidence>
<keyword evidence="9 10" id="KW-0807">Transducer</keyword>
<dbReference type="PROSITE" id="PS50111">
    <property type="entry name" value="CHEMOTAXIS_TRANSDUC_2"/>
    <property type="match status" value="1"/>
</dbReference>
<dbReference type="GO" id="GO:0006935">
    <property type="term" value="P:chemotaxis"/>
    <property type="evidence" value="ECO:0007669"/>
    <property type="project" value="UniProtKB-KW"/>
</dbReference>
<keyword evidence="5" id="KW-0997">Cell inner membrane</keyword>
<keyword evidence="6 11" id="KW-0812">Transmembrane</keyword>
<dbReference type="RefSeq" id="WP_059284950.1">
    <property type="nucleotide sequence ID" value="NZ_LNQU01000011.1"/>
</dbReference>
<evidence type="ECO:0000256" key="3">
    <source>
        <dbReference type="ARBA" id="ARBA00022481"/>
    </source>
</evidence>
<dbReference type="SUPFAM" id="SSF55785">
    <property type="entry name" value="PYP-like sensor domain (PAS domain)"/>
    <property type="match status" value="1"/>
</dbReference>
<dbReference type="InterPro" id="IPR000014">
    <property type="entry name" value="PAS"/>
</dbReference>
<evidence type="ECO:0000313" key="14">
    <source>
        <dbReference type="EMBL" id="PXX48300.1"/>
    </source>
</evidence>
<keyword evidence="4" id="KW-0145">Chemotaxis</keyword>
<dbReference type="PROSITE" id="PS50112">
    <property type="entry name" value="PAS"/>
    <property type="match status" value="1"/>
</dbReference>